<feature type="compositionally biased region" description="Basic and acidic residues" evidence="1">
    <location>
        <begin position="221"/>
        <end position="244"/>
    </location>
</feature>
<dbReference type="SUPFAM" id="SSF56112">
    <property type="entry name" value="Protein kinase-like (PK-like)"/>
    <property type="match status" value="1"/>
</dbReference>
<comment type="caution">
    <text evidence="2">The sequence shown here is derived from an EMBL/GenBank/DDBJ whole genome shotgun (WGS) entry which is preliminary data.</text>
</comment>
<feature type="region of interest" description="Disordered" evidence="1">
    <location>
        <begin position="221"/>
        <end position="245"/>
    </location>
</feature>
<evidence type="ECO:0000256" key="1">
    <source>
        <dbReference type="SAM" id="MobiDB-lite"/>
    </source>
</evidence>
<evidence type="ECO:0000313" key="3">
    <source>
        <dbReference type="Proteomes" id="UP000294901"/>
    </source>
</evidence>
<proteinExistence type="predicted"/>
<dbReference type="EMBL" id="SNWR01000001">
    <property type="protein sequence ID" value="TDO39488.1"/>
    <property type="molecule type" value="Genomic_DNA"/>
</dbReference>
<feature type="compositionally biased region" description="Basic and acidic residues" evidence="1">
    <location>
        <begin position="317"/>
        <end position="327"/>
    </location>
</feature>
<dbReference type="AlphaFoldDB" id="A0A4V3C7Y3"/>
<evidence type="ECO:0000313" key="2">
    <source>
        <dbReference type="EMBL" id="TDO39488.1"/>
    </source>
</evidence>
<accession>A0A4V3C7Y3</accession>
<sequence>MRTVAGDFAVKRMVVNAHRPEFADNVEAAFGVKWRAWNSGVPMPEPIAVDGRVLLRDGGDLYRANRWVDGQPGQATVRQAAELLAGIHAAGRPRLQGTPDTCWNGDRWGDALGRLARRVAGHPSRTLVVDSHRDLDRKNTLRSWDGRLMAVDWDAAGPISAIHEAVGLALDWADRDPDAFRAAIVTYELHSRLTVPAEPWIFGGWVVAQGGWLDYNADDSRADNSRADNSRADNSRADNSRDDFSAEANCGGDEYNTGHSRDHRNGVNANEHCRAGRDADEHCRAGGDADEHCRAGGDADEHCRAGGDADEHCRAGGDADEHCRAGDTADENGSEGQVAATRARLDQLAETLDDLLIRLARRPARPAS</sequence>
<reference evidence="2 3" key="1">
    <citation type="submission" date="2019-03" db="EMBL/GenBank/DDBJ databases">
        <title>Sequencing the genomes of 1000 actinobacteria strains.</title>
        <authorList>
            <person name="Klenk H.-P."/>
        </authorList>
    </citation>
    <scope>NUCLEOTIDE SEQUENCE [LARGE SCALE GENOMIC DNA]</scope>
    <source>
        <strain evidence="2 3">DSM 43805</strain>
    </source>
</reference>
<gene>
    <name evidence="2" type="ORF">C8E87_3179</name>
</gene>
<protein>
    <submittedName>
        <fullName evidence="2">Uncharacterized protein</fullName>
    </submittedName>
</protein>
<feature type="region of interest" description="Disordered" evidence="1">
    <location>
        <begin position="317"/>
        <end position="336"/>
    </location>
</feature>
<dbReference type="InterPro" id="IPR011009">
    <property type="entry name" value="Kinase-like_dom_sf"/>
</dbReference>
<keyword evidence="3" id="KW-1185">Reference proteome</keyword>
<organism evidence="2 3">
    <name type="scientific">Paractinoplanes brasiliensis</name>
    <dbReference type="NCBI Taxonomy" id="52695"/>
    <lineage>
        <taxon>Bacteria</taxon>
        <taxon>Bacillati</taxon>
        <taxon>Actinomycetota</taxon>
        <taxon>Actinomycetes</taxon>
        <taxon>Micromonosporales</taxon>
        <taxon>Micromonosporaceae</taxon>
        <taxon>Paractinoplanes</taxon>
    </lineage>
</organism>
<dbReference type="Proteomes" id="UP000294901">
    <property type="component" value="Unassembled WGS sequence"/>
</dbReference>
<name>A0A4V3C7Y3_9ACTN</name>